<accession>A0A645EV17</accession>
<keyword evidence="1" id="KW-1133">Transmembrane helix</keyword>
<feature type="transmembrane region" description="Helical" evidence="1">
    <location>
        <begin position="12"/>
        <end position="29"/>
    </location>
</feature>
<dbReference type="EMBL" id="VSSQ01051782">
    <property type="protein sequence ID" value="MPN05881.1"/>
    <property type="molecule type" value="Genomic_DNA"/>
</dbReference>
<keyword evidence="1" id="KW-0812">Transmembrane</keyword>
<dbReference type="AlphaFoldDB" id="A0A645EV17"/>
<keyword evidence="1" id="KW-0472">Membrane</keyword>
<comment type="caution">
    <text evidence="2">The sequence shown here is derived from an EMBL/GenBank/DDBJ whole genome shotgun (WGS) entry which is preliminary data.</text>
</comment>
<sequence length="182" mass="20072">MTHTFTTREKILLLILVIMLLGVAYYFAIQIPVSDRILTAQNTEATATDEMSVETVKATKMKKMQAVIDGADSNSSKAEIPVYDNLEKVMLQLDAILGTTTDYNLTFDQISKGDSLVYRPISMSFTCPNYSTAKSVLANLNNCKYRCMLDNISVATTTSLSPDISNGEVMVNLTVTFIEKVS</sequence>
<reference evidence="2" key="1">
    <citation type="submission" date="2019-08" db="EMBL/GenBank/DDBJ databases">
        <authorList>
            <person name="Kucharzyk K."/>
            <person name="Murdoch R.W."/>
            <person name="Higgins S."/>
            <person name="Loffler F."/>
        </authorList>
    </citation>
    <scope>NUCLEOTIDE SEQUENCE</scope>
</reference>
<proteinExistence type="predicted"/>
<name>A0A645EV17_9ZZZZ</name>
<evidence type="ECO:0000313" key="2">
    <source>
        <dbReference type="EMBL" id="MPN05881.1"/>
    </source>
</evidence>
<organism evidence="2">
    <name type="scientific">bioreactor metagenome</name>
    <dbReference type="NCBI Taxonomy" id="1076179"/>
    <lineage>
        <taxon>unclassified sequences</taxon>
        <taxon>metagenomes</taxon>
        <taxon>ecological metagenomes</taxon>
    </lineage>
</organism>
<protein>
    <submittedName>
        <fullName evidence="2">Uncharacterized protein</fullName>
    </submittedName>
</protein>
<evidence type="ECO:0000256" key="1">
    <source>
        <dbReference type="SAM" id="Phobius"/>
    </source>
</evidence>
<gene>
    <name evidence="2" type="ORF">SDC9_153135</name>
</gene>